<evidence type="ECO:0000313" key="2">
    <source>
        <dbReference type="Proteomes" id="UP000765509"/>
    </source>
</evidence>
<reference evidence="1" key="1">
    <citation type="submission" date="2021-03" db="EMBL/GenBank/DDBJ databases">
        <title>Draft genome sequence of rust myrtle Austropuccinia psidii MF-1, a brazilian biotype.</title>
        <authorList>
            <person name="Quecine M.C."/>
            <person name="Pachon D.M.R."/>
            <person name="Bonatelli M.L."/>
            <person name="Correr F.H."/>
            <person name="Franceschini L.M."/>
            <person name="Leite T.F."/>
            <person name="Margarido G.R.A."/>
            <person name="Almeida C.A."/>
            <person name="Ferrarezi J.A."/>
            <person name="Labate C.A."/>
        </authorList>
    </citation>
    <scope>NUCLEOTIDE SEQUENCE</scope>
    <source>
        <strain evidence="1">MF-1</strain>
    </source>
</reference>
<dbReference type="Proteomes" id="UP000765509">
    <property type="component" value="Unassembled WGS sequence"/>
</dbReference>
<dbReference type="EMBL" id="AVOT02016395">
    <property type="protein sequence ID" value="MBW0501571.1"/>
    <property type="molecule type" value="Genomic_DNA"/>
</dbReference>
<organism evidence="1 2">
    <name type="scientific">Austropuccinia psidii MF-1</name>
    <dbReference type="NCBI Taxonomy" id="1389203"/>
    <lineage>
        <taxon>Eukaryota</taxon>
        <taxon>Fungi</taxon>
        <taxon>Dikarya</taxon>
        <taxon>Basidiomycota</taxon>
        <taxon>Pucciniomycotina</taxon>
        <taxon>Pucciniomycetes</taxon>
        <taxon>Pucciniales</taxon>
        <taxon>Sphaerophragmiaceae</taxon>
        <taxon>Austropuccinia</taxon>
    </lineage>
</organism>
<sequence>MFGCCFQFCLPLISSATSATIRHTVEGTVLALSLSTGKAQHTHKNAYIVYIIVCVCGCRELMASALLNRFKSKQASPATRHASSLPVHWNVTDCTLV</sequence>
<dbReference type="AlphaFoldDB" id="A0A9Q3DCU0"/>
<keyword evidence="2" id="KW-1185">Reference proteome</keyword>
<protein>
    <submittedName>
        <fullName evidence="1">Uncharacterized protein</fullName>
    </submittedName>
</protein>
<evidence type="ECO:0000313" key="1">
    <source>
        <dbReference type="EMBL" id="MBW0501571.1"/>
    </source>
</evidence>
<comment type="caution">
    <text evidence="1">The sequence shown here is derived from an EMBL/GenBank/DDBJ whole genome shotgun (WGS) entry which is preliminary data.</text>
</comment>
<name>A0A9Q3DCU0_9BASI</name>
<accession>A0A9Q3DCU0</accession>
<gene>
    <name evidence="1" type="ORF">O181_041286</name>
</gene>
<proteinExistence type="predicted"/>